<dbReference type="InterPro" id="IPR029063">
    <property type="entry name" value="SAM-dependent_MTases_sf"/>
</dbReference>
<keyword evidence="5" id="KW-0680">Restriction system</keyword>
<dbReference type="InterPro" id="IPR050953">
    <property type="entry name" value="N4_N6_ade-DNA_methylase"/>
</dbReference>
<sequence>MADNISTGILSGLYEKVYNPDVLSCLANLSNDEVFTPPEIVNKMLDMLPQELFSSPDTKFLDPAVKTGVYLREIAKRLIKGLEAVIPDRQQRIDHIFKNQLYGIAITELTSLLSRRSLYCSKYANSAFSVTHFENSDGNIRFKRIPHSFDKSGRCIFCGASETQYDRGEEREYYAYEWIHTLHPEEIFGMKFDVIISNPPYQLNDGGGTGSSSVPIYHEFVYKSLQLKPRYLSMIIPSRWYAGGKGLDDFRNNMLNSSKISTIVDFANSADCFPGVTIAGGICYFLWGLEYNGECKIINMNAGEEISSSIRKLNEYPVFVRNNIAIQIIRKVNKVTKNYLDMIVHSRNCFNLFSKEIGHNEYKKEDCVLYSLNGKSYITKNEISDRDNLLNKYKVIMTKAMSGGNKPSNDGSYLVISSTMRVLKPNEVCTETYLCIGSFENETEANNLCDYMKTKFFRFLLLQALTSINISKDKFLFVPLQDFSKPWTDSELYEKYNLTDEEINFIESMIRPMDLGGDNNG</sequence>
<dbReference type="Proteomes" id="UP000008803">
    <property type="component" value="Chromosome"/>
</dbReference>
<dbReference type="InterPro" id="IPR002052">
    <property type="entry name" value="DNA_methylase_N6_adenine_CS"/>
</dbReference>
<dbReference type="EC" id="2.1.1.72" evidence="1"/>
<evidence type="ECO:0000256" key="6">
    <source>
        <dbReference type="ARBA" id="ARBA00023125"/>
    </source>
</evidence>
<gene>
    <name evidence="9" type="ORF">EUS_00210</name>
</gene>
<keyword evidence="2 9" id="KW-0489">Methyltransferase</keyword>
<organism evidence="9 10">
    <name type="scientific">[Eubacterium] siraeum 70/3</name>
    <dbReference type="NCBI Taxonomy" id="657319"/>
    <lineage>
        <taxon>Bacteria</taxon>
        <taxon>Bacillati</taxon>
        <taxon>Bacillota</taxon>
        <taxon>Clostridia</taxon>
        <taxon>Eubacteriales</taxon>
        <taxon>Oscillospiraceae</taxon>
        <taxon>Oscillospiraceae incertae sedis</taxon>
    </lineage>
</organism>
<evidence type="ECO:0000256" key="2">
    <source>
        <dbReference type="ARBA" id="ARBA00022603"/>
    </source>
</evidence>
<keyword evidence="6" id="KW-0238">DNA-binding</keyword>
<feature type="domain" description="Type II methyltransferase M.TaqI-like" evidence="8">
    <location>
        <begin position="99"/>
        <end position="273"/>
    </location>
</feature>
<accession>D4JQM1</accession>
<keyword evidence="9" id="KW-0378">Hydrolase</keyword>
<dbReference type="PATRIC" id="fig|657319.3.peg.9"/>
<evidence type="ECO:0000259" key="8">
    <source>
        <dbReference type="Pfam" id="PF07669"/>
    </source>
</evidence>
<evidence type="ECO:0000313" key="9">
    <source>
        <dbReference type="EMBL" id="CBK95390.1"/>
    </source>
</evidence>
<evidence type="ECO:0000256" key="4">
    <source>
        <dbReference type="ARBA" id="ARBA00022691"/>
    </source>
</evidence>
<comment type="catalytic activity">
    <reaction evidence="7">
        <text>a 2'-deoxyadenosine in DNA + S-adenosyl-L-methionine = an N(6)-methyl-2'-deoxyadenosine in DNA + S-adenosyl-L-homocysteine + H(+)</text>
        <dbReference type="Rhea" id="RHEA:15197"/>
        <dbReference type="Rhea" id="RHEA-COMP:12418"/>
        <dbReference type="Rhea" id="RHEA-COMP:12419"/>
        <dbReference type="ChEBI" id="CHEBI:15378"/>
        <dbReference type="ChEBI" id="CHEBI:57856"/>
        <dbReference type="ChEBI" id="CHEBI:59789"/>
        <dbReference type="ChEBI" id="CHEBI:90615"/>
        <dbReference type="ChEBI" id="CHEBI:90616"/>
        <dbReference type="EC" id="2.1.1.72"/>
    </reaction>
</comment>
<keyword evidence="9" id="KW-0255">Endonuclease</keyword>
<dbReference type="HOGENOM" id="CLU_024181_1_0_9"/>
<dbReference type="BioCyc" id="ESIR657319:G136K-15-MONOMER"/>
<evidence type="ECO:0000256" key="1">
    <source>
        <dbReference type="ARBA" id="ARBA00011900"/>
    </source>
</evidence>
<dbReference type="InterPro" id="IPR011639">
    <property type="entry name" value="MethylTrfase_TaqI-like_dom"/>
</dbReference>
<keyword evidence="9" id="KW-0540">Nuclease</keyword>
<evidence type="ECO:0000256" key="3">
    <source>
        <dbReference type="ARBA" id="ARBA00022679"/>
    </source>
</evidence>
<evidence type="ECO:0000256" key="5">
    <source>
        <dbReference type="ARBA" id="ARBA00022747"/>
    </source>
</evidence>
<protein>
    <recommendedName>
        <fullName evidence="1">site-specific DNA-methyltransferase (adenine-specific)</fullName>
        <ecNumber evidence="1">2.1.1.72</ecNumber>
    </recommendedName>
</protein>
<dbReference type="SUPFAM" id="SSF53335">
    <property type="entry name" value="S-adenosyl-L-methionine-dependent methyltransferases"/>
    <property type="match status" value="1"/>
</dbReference>
<dbReference type="Gene3D" id="3.40.50.150">
    <property type="entry name" value="Vaccinia Virus protein VP39"/>
    <property type="match status" value="1"/>
</dbReference>
<reference evidence="9 10" key="1">
    <citation type="submission" date="2010-03" db="EMBL/GenBank/DDBJ databases">
        <title>The genome sequence of Eubacterium siraeum 70/3.</title>
        <authorList>
            <consortium name="metaHIT consortium -- http://www.metahit.eu/"/>
            <person name="Pajon A."/>
            <person name="Turner K."/>
            <person name="Parkhill J."/>
            <person name="Duncan S."/>
            <person name="Flint H."/>
        </authorList>
    </citation>
    <scope>NUCLEOTIDE SEQUENCE [LARGE SCALE GENOMIC DNA]</scope>
    <source>
        <strain evidence="9 10">70/3</strain>
    </source>
</reference>
<evidence type="ECO:0000313" key="10">
    <source>
        <dbReference type="Proteomes" id="UP000008803"/>
    </source>
</evidence>
<dbReference type="REBASE" id="28939">
    <property type="entry name" value="Esi703ORF210P"/>
</dbReference>
<dbReference type="PRINTS" id="PR00507">
    <property type="entry name" value="N12N6MTFRASE"/>
</dbReference>
<dbReference type="GO" id="GO:0004519">
    <property type="term" value="F:endonuclease activity"/>
    <property type="evidence" value="ECO:0007669"/>
    <property type="project" value="UniProtKB-KW"/>
</dbReference>
<dbReference type="AlphaFoldDB" id="D4JQM1"/>
<evidence type="ECO:0000256" key="7">
    <source>
        <dbReference type="ARBA" id="ARBA00047942"/>
    </source>
</evidence>
<dbReference type="GO" id="GO:0003677">
    <property type="term" value="F:DNA binding"/>
    <property type="evidence" value="ECO:0007669"/>
    <property type="project" value="UniProtKB-KW"/>
</dbReference>
<dbReference type="GO" id="GO:0032259">
    <property type="term" value="P:methylation"/>
    <property type="evidence" value="ECO:0007669"/>
    <property type="project" value="UniProtKB-KW"/>
</dbReference>
<dbReference type="PROSITE" id="PS00092">
    <property type="entry name" value="N6_MTASE"/>
    <property type="match status" value="1"/>
</dbReference>
<name>D4JQM1_9FIRM</name>
<keyword evidence="4" id="KW-0949">S-adenosyl-L-methionine</keyword>
<dbReference type="GO" id="GO:0009007">
    <property type="term" value="F:site-specific DNA-methyltransferase (adenine-specific) activity"/>
    <property type="evidence" value="ECO:0007669"/>
    <property type="project" value="UniProtKB-EC"/>
</dbReference>
<dbReference type="Pfam" id="PF07669">
    <property type="entry name" value="Eco57I"/>
    <property type="match status" value="1"/>
</dbReference>
<dbReference type="PANTHER" id="PTHR33841:SF6">
    <property type="entry name" value="TYPE II METHYLTRANSFERASE M.HINDII"/>
    <property type="match status" value="1"/>
</dbReference>
<proteinExistence type="predicted"/>
<dbReference type="KEGG" id="esu:EUS_00210"/>
<dbReference type="PANTHER" id="PTHR33841">
    <property type="entry name" value="DNA METHYLTRANSFERASE YEEA-RELATED"/>
    <property type="match status" value="1"/>
</dbReference>
<dbReference type="EMBL" id="FP929044">
    <property type="protein sequence ID" value="CBK95390.1"/>
    <property type="molecule type" value="Genomic_DNA"/>
</dbReference>
<dbReference type="GO" id="GO:0009307">
    <property type="term" value="P:DNA restriction-modification system"/>
    <property type="evidence" value="ECO:0007669"/>
    <property type="project" value="UniProtKB-KW"/>
</dbReference>
<keyword evidence="3 9" id="KW-0808">Transferase</keyword>
<reference evidence="9 10" key="2">
    <citation type="submission" date="2010-03" db="EMBL/GenBank/DDBJ databases">
        <authorList>
            <person name="Pajon A."/>
        </authorList>
    </citation>
    <scope>NUCLEOTIDE SEQUENCE [LARGE SCALE GENOMIC DNA]</scope>
    <source>
        <strain evidence="9 10">70/3</strain>
    </source>
</reference>